<comment type="caution">
    <text evidence="2">The sequence shown here is derived from an EMBL/GenBank/DDBJ whole genome shotgun (WGS) entry which is preliminary data.</text>
</comment>
<feature type="compositionally biased region" description="Polar residues" evidence="1">
    <location>
        <begin position="629"/>
        <end position="641"/>
    </location>
</feature>
<proteinExistence type="predicted"/>
<dbReference type="eggNOG" id="ENOG502T4MK">
    <property type="taxonomic scope" value="Eukaryota"/>
</dbReference>
<protein>
    <submittedName>
        <fullName evidence="2">Uncharacterized protein</fullName>
    </submittedName>
</protein>
<sequence length="831" mass="92640">MDGFLDWACLRAENMLDLLVDAFGIIFGPIVENFHLVVPVMPPSSPNQAVCDPITDSADPSKDEKKKNSSFKVDSIKKVNQIRIRLKRKTTRLECRHQREHKTNPRLTKKHQQTAKLKNREVEELKSRNLELSAYIRVLEESRAEILQRRPTWVNPYDEDLKIPGRIPTMSTRLPMPEFRISDVIDRRKIKEAPRFNIRFYRMPNTIVRFEASALAALSLSSTDETIDQTVHQSVNQPITSTAIVPFPVQTSVLSLFRSRTDSQSQKVAQLQAHPKNNASVSSSCAPTYTRSLGLPSTQLIAIPTVNPPRQILKHTESPVLELPRPTISSAPLVKSSPQPLAQSPLIPPSLIHSSSLISAPAPPTASEINNWEVSQKEDCTDKESEQNTSDYNISSGRENDENGNGALPCIPESDEDYGTSKDENLMLLPGSGDNDVNGRDNNFPPLPDSDAGSDGEDHDEIHIDNPDNAGSVVAPVIQQLVETLSDPVPAQGPPYASSPVPVIIKSEVQGPYITLLGNQMEVDVQNENETEEEHLGMYNAAKDEMEVDIESNKTEDDTGKDKMETDIENDNGATTDKMLPHNVDSIPVLEDLDMADASQKIQRPRGDDVEMGDGSIPLMASTTNVLGKQNAQPTITKQPSTPLPNKHRSQQGTLSPQALNNVSDETMSTDRPARFCPYRNEHSKRSQLQMKSRAASELTKRSGVGYWPKSRKPPPLLTPPWSSLGTDHRPLLQALWPLLPKSEADRVRLNTLRSKSLAEWRKLLNPAGKHTLPENTYIPRDAFEREAAEWMKKVVELMTKLRVIPEVGTLLETWRECVARQEPLPEPEDN</sequence>
<accession>A0A066WY66</accession>
<keyword evidence="3" id="KW-1185">Reference proteome</keyword>
<feature type="compositionally biased region" description="Basic and acidic residues" evidence="1">
    <location>
        <begin position="375"/>
        <end position="386"/>
    </location>
</feature>
<feature type="compositionally biased region" description="Polar residues" evidence="1">
    <location>
        <begin position="651"/>
        <end position="667"/>
    </location>
</feature>
<dbReference type="AlphaFoldDB" id="A0A066WY66"/>
<dbReference type="Proteomes" id="UP000027238">
    <property type="component" value="Unassembled WGS sequence"/>
</dbReference>
<name>A0A066WY66_COLSU</name>
<feature type="compositionally biased region" description="Polar residues" evidence="1">
    <location>
        <begin position="387"/>
        <end position="397"/>
    </location>
</feature>
<dbReference type="OMA" id="MDGFLDW"/>
<evidence type="ECO:0000313" key="2">
    <source>
        <dbReference type="EMBL" id="KDN61637.1"/>
    </source>
</evidence>
<feature type="region of interest" description="Disordered" evidence="1">
    <location>
        <begin position="358"/>
        <end position="469"/>
    </location>
</feature>
<reference evidence="3" key="1">
    <citation type="journal article" date="2014" name="Genome Announc.">
        <title>Draft genome sequence of Colletotrichum sublineola, a destructive pathogen of cultivated sorghum.</title>
        <authorList>
            <person name="Baroncelli R."/>
            <person name="Sanz-Martin J.M."/>
            <person name="Rech G.E."/>
            <person name="Sukno S.A."/>
            <person name="Thon M.R."/>
        </authorList>
    </citation>
    <scope>NUCLEOTIDE SEQUENCE [LARGE SCALE GENOMIC DNA]</scope>
    <source>
        <strain evidence="3">TX430BB</strain>
    </source>
</reference>
<evidence type="ECO:0000313" key="3">
    <source>
        <dbReference type="Proteomes" id="UP000027238"/>
    </source>
</evidence>
<gene>
    <name evidence="2" type="ORF">CSUB01_01462</name>
</gene>
<dbReference type="EMBL" id="JMSE01001398">
    <property type="protein sequence ID" value="KDN61637.1"/>
    <property type="molecule type" value="Genomic_DNA"/>
</dbReference>
<dbReference type="HOGENOM" id="CLU_341312_0_0_1"/>
<organism evidence="2 3">
    <name type="scientific">Colletotrichum sublineola</name>
    <name type="common">Sorghum anthracnose fungus</name>
    <dbReference type="NCBI Taxonomy" id="1173701"/>
    <lineage>
        <taxon>Eukaryota</taxon>
        <taxon>Fungi</taxon>
        <taxon>Dikarya</taxon>
        <taxon>Ascomycota</taxon>
        <taxon>Pezizomycotina</taxon>
        <taxon>Sordariomycetes</taxon>
        <taxon>Hypocreomycetidae</taxon>
        <taxon>Glomerellales</taxon>
        <taxon>Glomerellaceae</taxon>
        <taxon>Colletotrichum</taxon>
        <taxon>Colletotrichum graminicola species complex</taxon>
    </lineage>
</organism>
<evidence type="ECO:0000256" key="1">
    <source>
        <dbReference type="SAM" id="MobiDB-lite"/>
    </source>
</evidence>
<feature type="region of interest" description="Disordered" evidence="1">
    <location>
        <begin position="629"/>
        <end position="693"/>
    </location>
</feature>
<dbReference type="OrthoDB" id="4851153at2759"/>